<dbReference type="InterPro" id="IPR036640">
    <property type="entry name" value="ABC1_TM_sf"/>
</dbReference>
<dbReference type="PANTHER" id="PTHR24221">
    <property type="entry name" value="ATP-BINDING CASSETTE SUB-FAMILY B"/>
    <property type="match status" value="1"/>
</dbReference>
<dbReference type="InterPro" id="IPR027417">
    <property type="entry name" value="P-loop_NTPase"/>
</dbReference>
<dbReference type="PROSITE" id="PS00211">
    <property type="entry name" value="ABC_TRANSPORTER_1"/>
    <property type="match status" value="1"/>
</dbReference>
<evidence type="ECO:0000256" key="2">
    <source>
        <dbReference type="ARBA" id="ARBA00022692"/>
    </source>
</evidence>
<dbReference type="InterPro" id="IPR011527">
    <property type="entry name" value="ABC1_TM_dom"/>
</dbReference>
<dbReference type="SUPFAM" id="SSF90123">
    <property type="entry name" value="ABC transporter transmembrane region"/>
    <property type="match status" value="1"/>
</dbReference>
<reference evidence="11" key="1">
    <citation type="journal article" date="2019" name="Int. J. Syst. Evol. Microbiol.">
        <title>The Global Catalogue of Microorganisms (GCM) 10K type strain sequencing project: providing services to taxonomists for standard genome sequencing and annotation.</title>
        <authorList>
            <consortium name="The Broad Institute Genomics Platform"/>
            <consortium name="The Broad Institute Genome Sequencing Center for Infectious Disease"/>
            <person name="Wu L."/>
            <person name="Ma J."/>
        </authorList>
    </citation>
    <scope>NUCLEOTIDE SEQUENCE [LARGE SCALE GENOMIC DNA]</scope>
    <source>
        <strain evidence="11">JCM 16546</strain>
    </source>
</reference>
<keyword evidence="2 7" id="KW-0812">Transmembrane</keyword>
<gene>
    <name evidence="10" type="ORF">GCM10022202_11830</name>
</gene>
<accession>A0ABP7BC75</accession>
<comment type="caution">
    <text evidence="10">The sequence shown here is derived from an EMBL/GenBank/DDBJ whole genome shotgun (WGS) entry which is preliminary data.</text>
</comment>
<dbReference type="InterPro" id="IPR039421">
    <property type="entry name" value="Type_1_exporter"/>
</dbReference>
<name>A0ABP7BC75_9MICO</name>
<feature type="domain" description="ABC transmembrane type-1" evidence="9">
    <location>
        <begin position="33"/>
        <end position="328"/>
    </location>
</feature>
<keyword evidence="6 7" id="KW-0472">Membrane</keyword>
<dbReference type="GO" id="GO:0005524">
    <property type="term" value="F:ATP binding"/>
    <property type="evidence" value="ECO:0007669"/>
    <property type="project" value="UniProtKB-KW"/>
</dbReference>
<organism evidence="10 11">
    <name type="scientific">Microbacterium marinilacus</name>
    <dbReference type="NCBI Taxonomy" id="415209"/>
    <lineage>
        <taxon>Bacteria</taxon>
        <taxon>Bacillati</taxon>
        <taxon>Actinomycetota</taxon>
        <taxon>Actinomycetes</taxon>
        <taxon>Micrococcales</taxon>
        <taxon>Microbacteriaceae</taxon>
        <taxon>Microbacterium</taxon>
    </lineage>
</organism>
<feature type="domain" description="ABC transporter" evidence="8">
    <location>
        <begin position="362"/>
        <end position="596"/>
    </location>
</feature>
<dbReference type="PROSITE" id="PS50893">
    <property type="entry name" value="ABC_TRANSPORTER_2"/>
    <property type="match status" value="1"/>
</dbReference>
<evidence type="ECO:0000256" key="3">
    <source>
        <dbReference type="ARBA" id="ARBA00022741"/>
    </source>
</evidence>
<keyword evidence="11" id="KW-1185">Reference proteome</keyword>
<dbReference type="EMBL" id="BAAAYV010000005">
    <property type="protein sequence ID" value="GAA3653586.1"/>
    <property type="molecule type" value="Genomic_DNA"/>
</dbReference>
<dbReference type="InterPro" id="IPR003439">
    <property type="entry name" value="ABC_transporter-like_ATP-bd"/>
</dbReference>
<feature type="transmembrane region" description="Helical" evidence="7">
    <location>
        <begin position="272"/>
        <end position="290"/>
    </location>
</feature>
<dbReference type="SUPFAM" id="SSF52540">
    <property type="entry name" value="P-loop containing nucleoside triphosphate hydrolases"/>
    <property type="match status" value="1"/>
</dbReference>
<evidence type="ECO:0000313" key="11">
    <source>
        <dbReference type="Proteomes" id="UP001410795"/>
    </source>
</evidence>
<keyword evidence="3" id="KW-0547">Nucleotide-binding</keyword>
<dbReference type="Proteomes" id="UP001410795">
    <property type="component" value="Unassembled WGS sequence"/>
</dbReference>
<evidence type="ECO:0000259" key="8">
    <source>
        <dbReference type="PROSITE" id="PS50893"/>
    </source>
</evidence>
<evidence type="ECO:0000256" key="7">
    <source>
        <dbReference type="SAM" id="Phobius"/>
    </source>
</evidence>
<dbReference type="RefSeq" id="WP_221855230.1">
    <property type="nucleotide sequence ID" value="NZ_BAAAYV010000005.1"/>
</dbReference>
<feature type="transmembrane region" description="Helical" evidence="7">
    <location>
        <begin position="29"/>
        <end position="48"/>
    </location>
</feature>
<feature type="transmembrane region" description="Helical" evidence="7">
    <location>
        <begin position="68"/>
        <end position="93"/>
    </location>
</feature>
<dbReference type="PROSITE" id="PS50929">
    <property type="entry name" value="ABC_TM1F"/>
    <property type="match status" value="1"/>
</dbReference>
<dbReference type="InterPro" id="IPR003593">
    <property type="entry name" value="AAA+_ATPase"/>
</dbReference>
<evidence type="ECO:0000256" key="6">
    <source>
        <dbReference type="ARBA" id="ARBA00023136"/>
    </source>
</evidence>
<protein>
    <submittedName>
        <fullName evidence="10">ABC transporter ATP-binding protein</fullName>
    </submittedName>
</protein>
<keyword evidence="5 7" id="KW-1133">Transmembrane helix</keyword>
<feature type="transmembrane region" description="Helical" evidence="7">
    <location>
        <begin position="168"/>
        <end position="199"/>
    </location>
</feature>
<proteinExistence type="predicted"/>
<comment type="subcellular location">
    <subcellularLocation>
        <location evidence="1">Cell membrane</location>
        <topology evidence="1">Multi-pass membrane protein</topology>
    </subcellularLocation>
</comment>
<dbReference type="Gene3D" id="1.20.1560.10">
    <property type="entry name" value="ABC transporter type 1, transmembrane domain"/>
    <property type="match status" value="1"/>
</dbReference>
<dbReference type="SMART" id="SM00382">
    <property type="entry name" value="AAA"/>
    <property type="match status" value="1"/>
</dbReference>
<dbReference type="PANTHER" id="PTHR24221:SF468">
    <property type="entry name" value="ABC TRANSPORTER"/>
    <property type="match status" value="1"/>
</dbReference>
<dbReference type="Gene3D" id="3.40.50.300">
    <property type="entry name" value="P-loop containing nucleotide triphosphate hydrolases"/>
    <property type="match status" value="1"/>
</dbReference>
<dbReference type="Pfam" id="PF00005">
    <property type="entry name" value="ABC_tran"/>
    <property type="match status" value="1"/>
</dbReference>
<evidence type="ECO:0000313" key="10">
    <source>
        <dbReference type="EMBL" id="GAA3653586.1"/>
    </source>
</evidence>
<dbReference type="InterPro" id="IPR017871">
    <property type="entry name" value="ABC_transporter-like_CS"/>
</dbReference>
<keyword evidence="4 10" id="KW-0067">ATP-binding</keyword>
<dbReference type="Pfam" id="PF00664">
    <property type="entry name" value="ABC_membrane"/>
    <property type="match status" value="1"/>
</dbReference>
<evidence type="ECO:0000259" key="9">
    <source>
        <dbReference type="PROSITE" id="PS50929"/>
    </source>
</evidence>
<evidence type="ECO:0000256" key="4">
    <source>
        <dbReference type="ARBA" id="ARBA00022840"/>
    </source>
</evidence>
<sequence>MSRATRRGGTGRSLRTTFSIARPHLRGHGLLIAGGMATLLVEVVLRVLEPWPIKVVVDAVSVSLGADSGATAGLPAATVPLLLACGVLLLGLVGLRAIAQYCSTIAFALVGSRVATALRARVFAHLQSLGLGYHSHAKAGDTVQRVIGDIGRLQEVAVTAGLPLVGNIVTLVVLSVVMLVLDPLLAVVVLLAAGAYLLLSRRGAPRITAAARSTRRSEGDLANTAAETLGAIRVVQAYGLEGQRAEAFDRGNARALSQGVKSRRLAAALERSTDVIVGLALAVVLVAGGWRVIDGAMTPGDLVIFTMYLKIALRPLKDLAKYTGRIARATASGERVAELLEERVDIADRPGTPPLGPVSGDIRFDAVTVDDGHGRRLFDELTLDIAAGETVCLLGPSGAGKSTLAGLLTRTSDPFSGAVRIDGVDVRDATVSSVRGSVTVVLQESVLFAASVRDNIRAGRPDASDADVERAARRALAHDFVTALPRGYDTVLGGRGDTLSGGQRQRIAIARALLRDAPIVVLDEATTGLDPAARAAVAASIAELTRGRTTLSVTHDATSVRDADRIVWLEDGRIVEDGTPRSLLADPGSRVAAWFRESLQEAS</sequence>
<evidence type="ECO:0000256" key="1">
    <source>
        <dbReference type="ARBA" id="ARBA00004651"/>
    </source>
</evidence>
<evidence type="ECO:0000256" key="5">
    <source>
        <dbReference type="ARBA" id="ARBA00022989"/>
    </source>
</evidence>